<dbReference type="Proteomes" id="UP000065807">
    <property type="component" value="Chromosome"/>
</dbReference>
<keyword evidence="2" id="KW-1185">Reference proteome</keyword>
<dbReference type="EMBL" id="AP014924">
    <property type="protein sequence ID" value="BAS26143.1"/>
    <property type="molecule type" value="Genomic_DNA"/>
</dbReference>
<sequence length="64" mass="7243">MPEPVHIARIRVHQDERPNRRAYIADFPDPVRYGVHAGVREFYGITPEEEHPATLDHLVAATAG</sequence>
<evidence type="ECO:0000313" key="1">
    <source>
        <dbReference type="EMBL" id="BAS26143.1"/>
    </source>
</evidence>
<dbReference type="OrthoDB" id="2428511at2"/>
<dbReference type="STRING" id="1555112.LIP_0286"/>
<reference evidence="2" key="1">
    <citation type="submission" date="2015-07" db="EMBL/GenBank/DDBJ databases">
        <title>Complete genome sequence and phylogenetic analysis of Limnochorda pilosa.</title>
        <authorList>
            <person name="Watanabe M."/>
            <person name="Kojima H."/>
            <person name="Fukui M."/>
        </authorList>
    </citation>
    <scope>NUCLEOTIDE SEQUENCE [LARGE SCALE GENOMIC DNA]</scope>
    <source>
        <strain evidence="2">HC45</strain>
    </source>
</reference>
<gene>
    <name evidence="1" type="ORF">LIP_0286</name>
</gene>
<reference evidence="2" key="2">
    <citation type="journal article" date="2016" name="Int. J. Syst. Evol. Microbiol.">
        <title>Complete genome sequence and cell structure of Limnochorda pilosa, a Gram-negative spore-former within the phylum Firmicutes.</title>
        <authorList>
            <person name="Watanabe M."/>
            <person name="Kojima H."/>
            <person name="Fukui M."/>
        </authorList>
    </citation>
    <scope>NUCLEOTIDE SEQUENCE [LARGE SCALE GENOMIC DNA]</scope>
    <source>
        <strain evidence="2">HC45</strain>
    </source>
</reference>
<evidence type="ECO:0000313" key="2">
    <source>
        <dbReference type="Proteomes" id="UP000065807"/>
    </source>
</evidence>
<name>A0A0K2SGB2_LIMPI</name>
<proteinExistence type="predicted"/>
<accession>A0A0K2SGB2</accession>
<organism evidence="1 2">
    <name type="scientific">Limnochorda pilosa</name>
    <dbReference type="NCBI Taxonomy" id="1555112"/>
    <lineage>
        <taxon>Bacteria</taxon>
        <taxon>Bacillati</taxon>
        <taxon>Bacillota</taxon>
        <taxon>Limnochordia</taxon>
        <taxon>Limnochordales</taxon>
        <taxon>Limnochordaceae</taxon>
        <taxon>Limnochorda</taxon>
    </lineage>
</organism>
<dbReference type="AlphaFoldDB" id="A0A0K2SGB2"/>
<dbReference type="KEGG" id="lpil:LIP_0286"/>
<dbReference type="RefSeq" id="WP_068133336.1">
    <property type="nucleotide sequence ID" value="NZ_AP014924.1"/>
</dbReference>
<protein>
    <submittedName>
        <fullName evidence="1">Uncharacterized protein</fullName>
    </submittedName>
</protein>